<comment type="caution">
    <text evidence="3">The sequence shown here is derived from an EMBL/GenBank/DDBJ whole genome shotgun (WGS) entry which is preliminary data.</text>
</comment>
<evidence type="ECO:0000259" key="2">
    <source>
        <dbReference type="Pfam" id="PF08308"/>
    </source>
</evidence>
<feature type="compositionally biased region" description="Low complexity" evidence="1">
    <location>
        <begin position="264"/>
        <end position="283"/>
    </location>
</feature>
<dbReference type="Pfam" id="PF08308">
    <property type="entry name" value="PEGA"/>
    <property type="match status" value="1"/>
</dbReference>
<sequence>MSGKLKLLIGGLLLGVLVIFAAIGVKSTLAPRQPEQGADAAATQDWEKPSIMPNANVPSPDVIKDDSVFTRPLDDKPTDDDASKVELVNEPKAPDDAEQDTADADKTITGLPTDEITEAPDTAADKQTDASPPADEASDTQDKAATDDAASDTPDKTATDDSVQIVDEPAPAEQPSANTGKLEIVAQNEKGKAVKANVYIQKANGANIDKANYTSKAAFNLPPGSYKVTVRAEGYGSLSRNIKVPANAVVNEIFPLPKVAAAPATTPASPPAAQAPVRPAPSADTAGGKLRLAALSADDGSPLQVTFTIARLDGSVVEQVDNVALTEISLPAQEFVVSFDYNGFHGYKSLTVRPGQTLTHTFNIRGVHHPQAPVMGQMQPPPDMGQIQSSTPPLPMPAQQQPQSMEEMLIQRIQQELERQMH</sequence>
<proteinExistence type="predicted"/>
<feature type="compositionally biased region" description="Basic and acidic residues" evidence="1">
    <location>
        <begin position="62"/>
        <end position="95"/>
    </location>
</feature>
<name>A0ABU6CVS4_9GAMM</name>
<evidence type="ECO:0000313" key="4">
    <source>
        <dbReference type="Proteomes" id="UP001308005"/>
    </source>
</evidence>
<feature type="domain" description="PEGA" evidence="2">
    <location>
        <begin position="219"/>
        <end position="257"/>
    </location>
</feature>
<evidence type="ECO:0000313" key="3">
    <source>
        <dbReference type="EMBL" id="MEB4590935.1"/>
    </source>
</evidence>
<organism evidence="3 4">
    <name type="scientific">Candidatus Thiothrix phosphatis</name>
    <dbReference type="NCBI Taxonomy" id="3112415"/>
    <lineage>
        <taxon>Bacteria</taxon>
        <taxon>Pseudomonadati</taxon>
        <taxon>Pseudomonadota</taxon>
        <taxon>Gammaproteobacteria</taxon>
        <taxon>Thiotrichales</taxon>
        <taxon>Thiotrichaceae</taxon>
        <taxon>Thiothrix</taxon>
    </lineage>
</organism>
<dbReference type="InterPro" id="IPR013229">
    <property type="entry name" value="PEGA"/>
</dbReference>
<dbReference type="Gene3D" id="2.60.40.1120">
    <property type="entry name" value="Carboxypeptidase-like, regulatory domain"/>
    <property type="match status" value="1"/>
</dbReference>
<gene>
    <name evidence="3" type="ORF">VSS37_08100</name>
</gene>
<feature type="region of interest" description="Disordered" evidence="1">
    <location>
        <begin position="32"/>
        <end position="163"/>
    </location>
</feature>
<dbReference type="Proteomes" id="UP001308005">
    <property type="component" value="Unassembled WGS sequence"/>
</dbReference>
<protein>
    <submittedName>
        <fullName evidence="3">PEGA domain-containing protein</fullName>
    </submittedName>
</protein>
<reference evidence="3 4" key="2">
    <citation type="submission" date="2024-01" db="EMBL/GenBank/DDBJ databases">
        <authorList>
            <person name="Xie X."/>
        </authorList>
    </citation>
    <scope>NUCLEOTIDE SEQUENCE [LARGE SCALE GENOMIC DNA]</scope>
    <source>
        <strain evidence="3">SCUT-1</strain>
    </source>
</reference>
<dbReference type="RefSeq" id="WP_324694325.1">
    <property type="nucleotide sequence ID" value="NZ_JAYMYJ010000079.1"/>
</dbReference>
<reference evidence="4" key="1">
    <citation type="submission" date="2023-07" db="EMBL/GenBank/DDBJ databases">
        <title>The carbon used by Thiothrix.</title>
        <authorList>
            <person name="Chen L."/>
        </authorList>
    </citation>
    <scope>NUCLEOTIDE SEQUENCE [LARGE SCALE GENOMIC DNA]</scope>
</reference>
<feature type="region of interest" description="Disordered" evidence="1">
    <location>
        <begin position="264"/>
        <end position="284"/>
    </location>
</feature>
<keyword evidence="4" id="KW-1185">Reference proteome</keyword>
<dbReference type="EMBL" id="JAYMYJ010000079">
    <property type="protein sequence ID" value="MEB4590935.1"/>
    <property type="molecule type" value="Genomic_DNA"/>
</dbReference>
<accession>A0ABU6CVS4</accession>
<evidence type="ECO:0000256" key="1">
    <source>
        <dbReference type="SAM" id="MobiDB-lite"/>
    </source>
</evidence>